<dbReference type="GO" id="GO:0080044">
    <property type="term" value="F:quercetin 7-O-glucosyltransferase activity"/>
    <property type="evidence" value="ECO:0007669"/>
    <property type="project" value="TreeGrafter"/>
</dbReference>
<dbReference type="GO" id="GO:0080043">
    <property type="term" value="F:quercetin 3-O-glucosyltransferase activity"/>
    <property type="evidence" value="ECO:0007669"/>
    <property type="project" value="TreeGrafter"/>
</dbReference>
<sequence length="302" mass="34661">MESIHYMPLLADWSYITNGCLETVIDWVPGMKEIVLRDFPSLIRTTDPRDIMLQVLQEECGRAKHASAIILNTFDDLEHHDVLDELSSILPPVYPFGPLTLLLLNHVTDEDLNTIESNLWEEDRECLKWLDNNEPKSVVYVSFGSITVMTNDQLIEFAWGLANSGKTFLWVVETRFFLVNLSRRPKIECPQEEVLAHPAIGGFLTRSGWNSTIESLCNGVLMICWPFFEEQPTNCRFCCKEWGVGLHIEGDVTRGRIESLVRELMEGEKGKEFTNKALEWKKLAQDGSSFVNYDNMLRQVLE</sequence>
<feature type="non-terminal residue" evidence="3">
    <location>
        <position position="1"/>
    </location>
</feature>
<name>A0A371HE44_MUCPR</name>
<evidence type="ECO:0000313" key="3">
    <source>
        <dbReference type="EMBL" id="RDY01069.1"/>
    </source>
</evidence>
<dbReference type="InterPro" id="IPR002213">
    <property type="entry name" value="UDP_glucos_trans"/>
</dbReference>
<keyword evidence="4" id="KW-1185">Reference proteome</keyword>
<dbReference type="SUPFAM" id="SSF53756">
    <property type="entry name" value="UDP-Glycosyltransferase/glycogen phosphorylase"/>
    <property type="match status" value="1"/>
</dbReference>
<dbReference type="AlphaFoldDB" id="A0A371HE44"/>
<dbReference type="OrthoDB" id="5835829at2759"/>
<reference evidence="3" key="1">
    <citation type="submission" date="2018-05" db="EMBL/GenBank/DDBJ databases">
        <title>Draft genome of Mucuna pruriens seed.</title>
        <authorList>
            <person name="Nnadi N.E."/>
            <person name="Vos R."/>
            <person name="Hasami M.H."/>
            <person name="Devisetty U.K."/>
            <person name="Aguiy J.C."/>
        </authorList>
    </citation>
    <scope>NUCLEOTIDE SEQUENCE [LARGE SCALE GENOMIC DNA]</scope>
    <source>
        <strain evidence="3">JCA_2017</strain>
    </source>
</reference>
<comment type="similarity">
    <text evidence="1">Belongs to the UDP-glycosyltransferase family.</text>
</comment>
<proteinExistence type="inferred from homology"/>
<dbReference type="CDD" id="cd03784">
    <property type="entry name" value="GT1_Gtf-like"/>
    <property type="match status" value="1"/>
</dbReference>
<dbReference type="PANTHER" id="PTHR11926">
    <property type="entry name" value="GLUCOSYL/GLUCURONOSYL TRANSFERASES"/>
    <property type="match status" value="1"/>
</dbReference>
<dbReference type="Pfam" id="PF00201">
    <property type="entry name" value="UDPGT"/>
    <property type="match status" value="1"/>
</dbReference>
<comment type="caution">
    <text evidence="3">The sequence shown here is derived from an EMBL/GenBank/DDBJ whole genome shotgun (WGS) entry which is preliminary data.</text>
</comment>
<dbReference type="Gene3D" id="3.40.50.2000">
    <property type="entry name" value="Glycogen Phosphorylase B"/>
    <property type="match status" value="2"/>
</dbReference>
<dbReference type="EMBL" id="QJKJ01002847">
    <property type="protein sequence ID" value="RDY01069.1"/>
    <property type="molecule type" value="Genomic_DNA"/>
</dbReference>
<evidence type="ECO:0000313" key="4">
    <source>
        <dbReference type="Proteomes" id="UP000257109"/>
    </source>
</evidence>
<keyword evidence="2" id="KW-0808">Transferase</keyword>
<evidence type="ECO:0000256" key="2">
    <source>
        <dbReference type="ARBA" id="ARBA00022679"/>
    </source>
</evidence>
<evidence type="ECO:0000256" key="1">
    <source>
        <dbReference type="ARBA" id="ARBA00009995"/>
    </source>
</evidence>
<gene>
    <name evidence="3" type="primary">UGT85A24</name>
    <name evidence="3" type="ORF">CR513_15654</name>
</gene>
<dbReference type="Proteomes" id="UP000257109">
    <property type="component" value="Unassembled WGS sequence"/>
</dbReference>
<dbReference type="PANTHER" id="PTHR11926:SF774">
    <property type="entry name" value="UDP-GLYCOSYLTRANSFERASE 85A1-RELATED"/>
    <property type="match status" value="1"/>
</dbReference>
<organism evidence="3 4">
    <name type="scientific">Mucuna pruriens</name>
    <name type="common">Velvet bean</name>
    <name type="synonym">Dolichos pruriens</name>
    <dbReference type="NCBI Taxonomy" id="157652"/>
    <lineage>
        <taxon>Eukaryota</taxon>
        <taxon>Viridiplantae</taxon>
        <taxon>Streptophyta</taxon>
        <taxon>Embryophyta</taxon>
        <taxon>Tracheophyta</taxon>
        <taxon>Spermatophyta</taxon>
        <taxon>Magnoliopsida</taxon>
        <taxon>eudicotyledons</taxon>
        <taxon>Gunneridae</taxon>
        <taxon>Pentapetalae</taxon>
        <taxon>rosids</taxon>
        <taxon>fabids</taxon>
        <taxon>Fabales</taxon>
        <taxon>Fabaceae</taxon>
        <taxon>Papilionoideae</taxon>
        <taxon>50 kb inversion clade</taxon>
        <taxon>NPAAA clade</taxon>
        <taxon>indigoferoid/millettioid clade</taxon>
        <taxon>Phaseoleae</taxon>
        <taxon>Mucuna</taxon>
    </lineage>
</organism>
<protein>
    <submittedName>
        <fullName evidence="3">7-deoxyloganetin glucosyltransferase</fullName>
    </submittedName>
</protein>
<accession>A0A371HE44</accession>